<dbReference type="Pfam" id="PF06969">
    <property type="entry name" value="HemN_C"/>
    <property type="match status" value="1"/>
</dbReference>
<gene>
    <name evidence="12" type="ORF">HK18_08860</name>
</gene>
<comment type="subcellular location">
    <subcellularLocation>
        <location evidence="10">Cytoplasm</location>
    </subcellularLocation>
</comment>
<keyword evidence="13" id="KW-1185">Reference proteome</keyword>
<dbReference type="PROSITE" id="PS51918">
    <property type="entry name" value="RADICAL_SAM"/>
    <property type="match status" value="1"/>
</dbReference>
<dbReference type="SFLD" id="SFLDS00029">
    <property type="entry name" value="Radical_SAM"/>
    <property type="match status" value="1"/>
</dbReference>
<evidence type="ECO:0000256" key="2">
    <source>
        <dbReference type="ARBA" id="ARBA00006100"/>
    </source>
</evidence>
<dbReference type="InterPro" id="IPR058240">
    <property type="entry name" value="rSAM_sf"/>
</dbReference>
<evidence type="ECO:0000256" key="3">
    <source>
        <dbReference type="ARBA" id="ARBA00017228"/>
    </source>
</evidence>
<comment type="cofactor">
    <cofactor evidence="1">
        <name>[4Fe-4S] cluster</name>
        <dbReference type="ChEBI" id="CHEBI:49883"/>
    </cofactor>
</comment>
<evidence type="ECO:0000313" key="12">
    <source>
        <dbReference type="EMBL" id="OUI78153.1"/>
    </source>
</evidence>
<proteinExistence type="inferred from homology"/>
<reference evidence="13" key="1">
    <citation type="submission" date="2014-06" db="EMBL/GenBank/DDBJ databases">
        <authorList>
            <person name="Winans N.J."/>
            <person name="Newell P.D."/>
            <person name="Douglas A.E."/>
        </authorList>
    </citation>
    <scope>NUCLEOTIDE SEQUENCE [LARGE SCALE GENOMIC DNA]</scope>
    <source>
        <strain evidence="13">DmL_052</strain>
    </source>
</reference>
<dbReference type="Pfam" id="PF04055">
    <property type="entry name" value="Radical_SAM"/>
    <property type="match status" value="1"/>
</dbReference>
<evidence type="ECO:0000256" key="4">
    <source>
        <dbReference type="ARBA" id="ARBA00022617"/>
    </source>
</evidence>
<dbReference type="PANTHER" id="PTHR13932">
    <property type="entry name" value="COPROPORPHYRINIGEN III OXIDASE"/>
    <property type="match status" value="1"/>
</dbReference>
<dbReference type="InterPro" id="IPR010723">
    <property type="entry name" value="HemN_C"/>
</dbReference>
<sequence>MKTNIENQQRGIGLYIHWPFCLAKCPYCDFNSYVSQQIPQESYAKALVQELTIALTEIPKVPLTSIFFGGGTPSLMLPSTAEKLIDTATSLLPVAENIEITLEANPTSVENQKLKDFYRAGANRASLGIQSLNPTALKALGREHSVSQAIEALTLAKQIFDRVSFDLIYAREGQTAKEWESELQEALSLTNDHLSLYQLTIEPGTIFAKQYRQGKITLPNDQLSTELLTITENITSQYGLQAYEVSNYAKPGAESRHNLTYWRYQDYIGIGPGAHGRVTLDQTLYATERHKNPVKWLETVQSQGHALSVKEALTPIDKAQEMLLMGLRLTKGIQTRVFEERCGINFSEAINMPMLMALVEEDFLSWNQHCLKTTPQGRLRLNAILEALLK</sequence>
<dbReference type="InterPro" id="IPR006638">
    <property type="entry name" value="Elp3/MiaA/NifB-like_rSAM"/>
</dbReference>
<dbReference type="SFLD" id="SFLDG01065">
    <property type="entry name" value="anaerobic_coproporphyrinogen-I"/>
    <property type="match status" value="1"/>
</dbReference>
<dbReference type="EMBL" id="JOPB01000007">
    <property type="protein sequence ID" value="OUI78153.1"/>
    <property type="molecule type" value="Genomic_DNA"/>
</dbReference>
<feature type="domain" description="Radical SAM core" evidence="11">
    <location>
        <begin position="6"/>
        <end position="241"/>
    </location>
</feature>
<comment type="similarity">
    <text evidence="2">Belongs to the anaerobic coproporphyrinogen-III oxidase family. HemW subfamily.</text>
</comment>
<dbReference type="SUPFAM" id="SSF102114">
    <property type="entry name" value="Radical SAM enzymes"/>
    <property type="match status" value="1"/>
</dbReference>
<dbReference type="Proteomes" id="UP000194946">
    <property type="component" value="Unassembled WGS sequence"/>
</dbReference>
<dbReference type="GO" id="GO:0006779">
    <property type="term" value="P:porphyrin-containing compound biosynthetic process"/>
    <property type="evidence" value="ECO:0007669"/>
    <property type="project" value="InterPro"/>
</dbReference>
<dbReference type="InterPro" id="IPR034505">
    <property type="entry name" value="Coproporphyrinogen-III_oxidase"/>
</dbReference>
<accession>A0A251ZU16</accession>
<evidence type="ECO:0000259" key="11">
    <source>
        <dbReference type="PROSITE" id="PS51918"/>
    </source>
</evidence>
<evidence type="ECO:0000256" key="7">
    <source>
        <dbReference type="ARBA" id="ARBA00023004"/>
    </source>
</evidence>
<dbReference type="GO" id="GO:0046872">
    <property type="term" value="F:metal ion binding"/>
    <property type="evidence" value="ECO:0007669"/>
    <property type="project" value="UniProtKB-UniRule"/>
</dbReference>
<dbReference type="RefSeq" id="WP_086632292.1">
    <property type="nucleotide sequence ID" value="NZ_JOPB01000007.1"/>
</dbReference>
<comment type="caution">
    <text evidence="12">The sequence shown here is derived from an EMBL/GenBank/DDBJ whole genome shotgun (WGS) entry which is preliminary data.</text>
</comment>
<dbReference type="AlphaFoldDB" id="A0A251ZU16"/>
<dbReference type="SMART" id="SM00729">
    <property type="entry name" value="Elp3"/>
    <property type="match status" value="1"/>
</dbReference>
<evidence type="ECO:0000256" key="10">
    <source>
        <dbReference type="RuleBase" id="RU364116"/>
    </source>
</evidence>
<keyword evidence="7 10" id="KW-0408">Iron</keyword>
<dbReference type="GO" id="GO:0004109">
    <property type="term" value="F:coproporphyrinogen oxidase activity"/>
    <property type="evidence" value="ECO:0007669"/>
    <property type="project" value="InterPro"/>
</dbReference>
<evidence type="ECO:0000256" key="5">
    <source>
        <dbReference type="ARBA" id="ARBA00022691"/>
    </source>
</evidence>
<evidence type="ECO:0000256" key="6">
    <source>
        <dbReference type="ARBA" id="ARBA00022723"/>
    </source>
</evidence>
<keyword evidence="10" id="KW-0004">4Fe-4S</keyword>
<dbReference type="NCBIfam" id="TIGR00539">
    <property type="entry name" value="hemN_rel"/>
    <property type="match status" value="1"/>
</dbReference>
<dbReference type="InterPro" id="IPR013785">
    <property type="entry name" value="Aldolase_TIM"/>
</dbReference>
<evidence type="ECO:0000256" key="9">
    <source>
        <dbReference type="ARBA" id="ARBA00023186"/>
    </source>
</evidence>
<keyword evidence="5 10" id="KW-0949">S-adenosyl-L-methionine</keyword>
<dbReference type="Gene3D" id="3.20.20.70">
    <property type="entry name" value="Aldolase class I"/>
    <property type="match status" value="1"/>
</dbReference>
<dbReference type="GO" id="GO:0005737">
    <property type="term" value="C:cytoplasm"/>
    <property type="evidence" value="ECO:0007669"/>
    <property type="project" value="UniProtKB-SubCell"/>
</dbReference>
<comment type="function">
    <text evidence="10">Probably acts as a heme chaperone, transferring heme to an unknown acceptor. Binds one molecule of heme per monomer, possibly covalently. Binds 1 [4Fe-4S] cluster. The cluster is coordinated with 3 cysteines and an exchangeable S-adenosyl-L-methionine.</text>
</comment>
<keyword evidence="10" id="KW-0963">Cytoplasm</keyword>
<keyword evidence="8 10" id="KW-0411">Iron-sulfur</keyword>
<protein>
    <recommendedName>
        <fullName evidence="3 10">Heme chaperone HemW</fullName>
    </recommendedName>
</protein>
<evidence type="ECO:0000313" key="13">
    <source>
        <dbReference type="Proteomes" id="UP000194946"/>
    </source>
</evidence>
<name>A0A251ZU16_9PROT</name>
<keyword evidence="9 10" id="KW-0143">Chaperone</keyword>
<dbReference type="InterPro" id="IPR007197">
    <property type="entry name" value="rSAM"/>
</dbReference>
<organism evidence="12 13">
    <name type="scientific">Commensalibacter intestini</name>
    <dbReference type="NCBI Taxonomy" id="479936"/>
    <lineage>
        <taxon>Bacteria</taxon>
        <taxon>Pseudomonadati</taxon>
        <taxon>Pseudomonadota</taxon>
        <taxon>Alphaproteobacteria</taxon>
        <taxon>Acetobacterales</taxon>
        <taxon>Acetobacteraceae</taxon>
    </lineage>
</organism>
<dbReference type="SFLD" id="SFLDF00288">
    <property type="entry name" value="HemN-like__clustered_with_nucl"/>
    <property type="match status" value="1"/>
</dbReference>
<evidence type="ECO:0000256" key="1">
    <source>
        <dbReference type="ARBA" id="ARBA00001966"/>
    </source>
</evidence>
<dbReference type="SFLD" id="SFLDF00562">
    <property type="entry name" value="HemN-like__clustered_with_heat"/>
    <property type="match status" value="1"/>
</dbReference>
<dbReference type="PANTHER" id="PTHR13932:SF5">
    <property type="entry name" value="RADICAL S-ADENOSYL METHIONINE DOMAIN-CONTAINING PROTEIN 1, MITOCHONDRIAL"/>
    <property type="match status" value="1"/>
</dbReference>
<dbReference type="InterPro" id="IPR004559">
    <property type="entry name" value="HemW-like"/>
</dbReference>
<keyword evidence="4 10" id="KW-0349">Heme</keyword>
<dbReference type="CDD" id="cd01335">
    <property type="entry name" value="Radical_SAM"/>
    <property type="match status" value="1"/>
</dbReference>
<keyword evidence="6 10" id="KW-0479">Metal-binding</keyword>
<dbReference type="GO" id="GO:0051539">
    <property type="term" value="F:4 iron, 4 sulfur cluster binding"/>
    <property type="evidence" value="ECO:0007669"/>
    <property type="project" value="UniProtKB-UniRule"/>
</dbReference>
<evidence type="ECO:0000256" key="8">
    <source>
        <dbReference type="ARBA" id="ARBA00023014"/>
    </source>
</evidence>